<evidence type="ECO:0000259" key="1">
    <source>
        <dbReference type="Pfam" id="PF03732"/>
    </source>
</evidence>
<gene>
    <name evidence="2" type="ORF">Cvel_16419</name>
</gene>
<feature type="domain" description="Retrotransposon gag" evidence="1">
    <location>
        <begin position="105"/>
        <end position="185"/>
    </location>
</feature>
<reference evidence="2" key="1">
    <citation type="submission" date="2014-11" db="EMBL/GenBank/DDBJ databases">
        <authorList>
            <person name="Otto D Thomas"/>
            <person name="Naeem Raeece"/>
        </authorList>
    </citation>
    <scope>NUCLEOTIDE SEQUENCE</scope>
</reference>
<dbReference type="InterPro" id="IPR005162">
    <property type="entry name" value="Retrotrans_gag_dom"/>
</dbReference>
<proteinExistence type="predicted"/>
<accession>A0A0G4FCZ0</accession>
<dbReference type="Pfam" id="PF03732">
    <property type="entry name" value="Retrotrans_gag"/>
    <property type="match status" value="1"/>
</dbReference>
<evidence type="ECO:0000313" key="2">
    <source>
        <dbReference type="EMBL" id="CEM11088.1"/>
    </source>
</evidence>
<organism evidence="2">
    <name type="scientific">Chromera velia CCMP2878</name>
    <dbReference type="NCBI Taxonomy" id="1169474"/>
    <lineage>
        <taxon>Eukaryota</taxon>
        <taxon>Sar</taxon>
        <taxon>Alveolata</taxon>
        <taxon>Colpodellida</taxon>
        <taxon>Chromeraceae</taxon>
        <taxon>Chromera</taxon>
    </lineage>
</organism>
<name>A0A0G4FCZ0_9ALVE</name>
<dbReference type="AlphaFoldDB" id="A0A0G4FCZ0"/>
<protein>
    <recommendedName>
        <fullName evidence="1">Retrotransposon gag domain-containing protein</fullName>
    </recommendedName>
</protein>
<dbReference type="VEuPathDB" id="CryptoDB:Cvel_16419"/>
<dbReference type="EMBL" id="CDMZ01000291">
    <property type="protein sequence ID" value="CEM11088.1"/>
    <property type="molecule type" value="Genomic_DNA"/>
</dbReference>
<dbReference type="PhylomeDB" id="A0A0G4FCZ0"/>
<sequence length="212" mass="24175">MGTESNQQIQQNLILSGVVAAQSIAAPQLVFPAEGALPLAAPQGPEVEEREQVLCITLVKPETFTGRRDQTERFITDTDDYFINAQVPHHRQLGIAKTFLFVPLRNWFDLRVKRGQGFADWPALREVPRGRYKEKHEWRKARKKVLTLMCKRSVTDYNEDFSTLALKVPGANKLDLVDDYIKGLPPVIRYETDRAEPITLEEAMEKALDNEL</sequence>